<keyword evidence="6 9" id="KW-1015">Disulfide bond</keyword>
<reference evidence="13" key="1">
    <citation type="submission" date="2025-08" db="UniProtKB">
        <authorList>
            <consortium name="Ensembl"/>
        </authorList>
    </citation>
    <scope>IDENTIFICATION</scope>
</reference>
<evidence type="ECO:0000256" key="2">
    <source>
        <dbReference type="ARBA" id="ARBA00022692"/>
    </source>
</evidence>
<evidence type="ECO:0000256" key="7">
    <source>
        <dbReference type="ARBA" id="ARBA00023170"/>
    </source>
</evidence>
<comment type="subcellular location">
    <subcellularLocation>
        <location evidence="1">Membrane</location>
        <topology evidence="1">Single-pass type II membrane protein</topology>
    </subcellularLocation>
</comment>
<evidence type="ECO:0000313" key="14">
    <source>
        <dbReference type="Proteomes" id="UP000694381"/>
    </source>
</evidence>
<keyword evidence="4 11" id="KW-1133">Transmembrane helix</keyword>
<keyword evidence="7" id="KW-0675">Receptor</keyword>
<feature type="domain" description="SRCR" evidence="12">
    <location>
        <begin position="402"/>
        <end position="497"/>
    </location>
</feature>
<name>A0A8C6WBX7_NANGA</name>
<dbReference type="Pfam" id="PF01391">
    <property type="entry name" value="Collagen"/>
    <property type="match status" value="1"/>
</dbReference>
<gene>
    <name evidence="13" type="primary">Marco</name>
</gene>
<protein>
    <submittedName>
        <fullName evidence="13">Macrophage receptor with collagenous structure</fullName>
    </submittedName>
</protein>
<reference evidence="13" key="2">
    <citation type="submission" date="2025-09" db="UniProtKB">
        <authorList>
            <consortium name="Ensembl"/>
        </authorList>
    </citation>
    <scope>IDENTIFICATION</scope>
</reference>
<evidence type="ECO:0000256" key="3">
    <source>
        <dbReference type="ARBA" id="ARBA00022968"/>
    </source>
</evidence>
<evidence type="ECO:0000256" key="1">
    <source>
        <dbReference type="ARBA" id="ARBA00004606"/>
    </source>
</evidence>
<sequence>MGNKETFKEEDFLGSTEEGANLDQAVPHLSSCISDPQKPKKRSGGNFCMVVIVIHLILLTVGAALLAFQVLNLQEQLWTLQKNAQSRLVVTEEKPKLMPLVYPQRQLALGSPELRVLQDQLTQIHHNQEQLIHCVNSLTRNPELFRIKGEQGSSGKGPPGAPGTPGLPRRPAEKGDKGAVGHIGAPGVPGPQGLPGIKGEEGKGLTGAPGEPGVFDNLGPQREKGSKGDRGLLGSRGEYGAKGERGYPVLPGKGDMGMKGNRGDMGLPGAWGNKGGTGILGLPGKQPHVGGPQGITGPPGTVGPLGAKGEPGLIGHPGLTGECLISKFYYPLPFLCVSVSGIQGQKGVKGDSGFPGLEGRNGDTGNPGLTGSKREPGLVGLKGDPGVKGSSGEQGENGEDWIRIADGTNRGRAEVYHNNAWGTICDDGWDDNDATVFCRMMGYSRGRALIRYGGGSGNIWMDNVQCRGTEFSIWRCRKRDWGSHNCSHSEDAGVECS</sequence>
<dbReference type="InterPro" id="IPR001190">
    <property type="entry name" value="SRCR"/>
</dbReference>
<evidence type="ECO:0000256" key="9">
    <source>
        <dbReference type="PROSITE-ProRule" id="PRU00196"/>
    </source>
</evidence>
<evidence type="ECO:0000259" key="12">
    <source>
        <dbReference type="PROSITE" id="PS50287"/>
    </source>
</evidence>
<feature type="compositionally biased region" description="Basic and acidic residues" evidence="10">
    <location>
        <begin position="221"/>
        <end position="230"/>
    </location>
</feature>
<dbReference type="InterPro" id="IPR008160">
    <property type="entry name" value="Collagen"/>
</dbReference>
<evidence type="ECO:0000256" key="11">
    <source>
        <dbReference type="SAM" id="Phobius"/>
    </source>
</evidence>
<keyword evidence="5 11" id="KW-0472">Membrane</keyword>
<dbReference type="PANTHER" id="PTHR48071:SF28">
    <property type="entry name" value="SRCR DOMAIN-CONTAINING PROTEIN"/>
    <property type="match status" value="1"/>
</dbReference>
<dbReference type="OMA" id="GMFGIKG"/>
<dbReference type="SMART" id="SM00202">
    <property type="entry name" value="SR"/>
    <property type="match status" value="1"/>
</dbReference>
<feature type="region of interest" description="Disordered" evidence="10">
    <location>
        <begin position="148"/>
        <end position="260"/>
    </location>
</feature>
<feature type="transmembrane region" description="Helical" evidence="11">
    <location>
        <begin position="47"/>
        <end position="71"/>
    </location>
</feature>
<evidence type="ECO:0000256" key="8">
    <source>
        <dbReference type="ARBA" id="ARBA00023180"/>
    </source>
</evidence>
<dbReference type="AlphaFoldDB" id="A0A8C6WBX7"/>
<dbReference type="GO" id="GO:0001664">
    <property type="term" value="F:G protein-coupled receptor binding"/>
    <property type="evidence" value="ECO:0007669"/>
    <property type="project" value="Ensembl"/>
</dbReference>
<keyword evidence="2 11" id="KW-0812">Transmembrane</keyword>
<keyword evidence="3" id="KW-0735">Signal-anchor</keyword>
<feature type="compositionally biased region" description="Basic and acidic residues" evidence="10">
    <location>
        <begin position="170"/>
        <end position="179"/>
    </location>
</feature>
<accession>A0A8C6WBX7</accession>
<evidence type="ECO:0000256" key="6">
    <source>
        <dbReference type="ARBA" id="ARBA00023157"/>
    </source>
</evidence>
<keyword evidence="14" id="KW-1185">Reference proteome</keyword>
<organism evidence="13 14">
    <name type="scientific">Nannospalax galili</name>
    <name type="common">Northern Israeli blind subterranean mole rat</name>
    <name type="synonym">Spalax galili</name>
    <dbReference type="NCBI Taxonomy" id="1026970"/>
    <lineage>
        <taxon>Eukaryota</taxon>
        <taxon>Metazoa</taxon>
        <taxon>Chordata</taxon>
        <taxon>Craniata</taxon>
        <taxon>Vertebrata</taxon>
        <taxon>Euteleostomi</taxon>
        <taxon>Mammalia</taxon>
        <taxon>Eutheria</taxon>
        <taxon>Euarchontoglires</taxon>
        <taxon>Glires</taxon>
        <taxon>Rodentia</taxon>
        <taxon>Myomorpha</taxon>
        <taxon>Muroidea</taxon>
        <taxon>Spalacidae</taxon>
        <taxon>Spalacinae</taxon>
        <taxon>Nannospalax</taxon>
    </lineage>
</organism>
<feature type="region of interest" description="Disordered" evidence="10">
    <location>
        <begin position="350"/>
        <end position="400"/>
    </location>
</feature>
<feature type="disulfide bond" evidence="9">
    <location>
        <begin position="466"/>
        <end position="476"/>
    </location>
</feature>
<evidence type="ECO:0000256" key="4">
    <source>
        <dbReference type="ARBA" id="ARBA00022989"/>
    </source>
</evidence>
<dbReference type="Gene3D" id="3.10.250.10">
    <property type="entry name" value="SRCR-like domain"/>
    <property type="match status" value="1"/>
</dbReference>
<dbReference type="GeneTree" id="ENSGT00950000183074"/>
<keyword evidence="8" id="KW-0325">Glycoprotein</keyword>
<evidence type="ECO:0000313" key="13">
    <source>
        <dbReference type="Ensembl" id="ENSNGAP00000022483.1"/>
    </source>
</evidence>
<dbReference type="GO" id="GO:0016020">
    <property type="term" value="C:membrane"/>
    <property type="evidence" value="ECO:0007669"/>
    <property type="project" value="UniProtKB-SubCell"/>
</dbReference>
<comment type="caution">
    <text evidence="9">Lacks conserved residue(s) required for the propagation of feature annotation.</text>
</comment>
<evidence type="ECO:0000256" key="10">
    <source>
        <dbReference type="SAM" id="MobiDB-lite"/>
    </source>
</evidence>
<dbReference type="PROSITE" id="PS50287">
    <property type="entry name" value="SRCR_2"/>
    <property type="match status" value="1"/>
</dbReference>
<dbReference type="PRINTS" id="PR00258">
    <property type="entry name" value="SPERACTRCPTR"/>
</dbReference>
<dbReference type="Ensembl" id="ENSNGAT00000028169.1">
    <property type="protein sequence ID" value="ENSNGAP00000022483.1"/>
    <property type="gene ID" value="ENSNGAG00000021338.1"/>
</dbReference>
<evidence type="ECO:0000256" key="5">
    <source>
        <dbReference type="ARBA" id="ARBA00023136"/>
    </source>
</evidence>
<dbReference type="PANTHER" id="PTHR48071">
    <property type="entry name" value="SRCR DOMAIN-CONTAINING PROTEIN"/>
    <property type="match status" value="1"/>
</dbReference>
<dbReference type="SUPFAM" id="SSF56487">
    <property type="entry name" value="SRCR-like"/>
    <property type="match status" value="1"/>
</dbReference>
<dbReference type="GO" id="GO:0043277">
    <property type="term" value="P:apoptotic cell clearance"/>
    <property type="evidence" value="ECO:0007669"/>
    <property type="project" value="Ensembl"/>
</dbReference>
<dbReference type="InterPro" id="IPR036772">
    <property type="entry name" value="SRCR-like_dom_sf"/>
</dbReference>
<dbReference type="Pfam" id="PF00530">
    <property type="entry name" value="SRCR"/>
    <property type="match status" value="1"/>
</dbReference>
<dbReference type="Proteomes" id="UP000694381">
    <property type="component" value="Unassembled WGS sequence"/>
</dbReference>
<dbReference type="FunFam" id="3.10.250.10:FF:000011">
    <property type="entry name" value="Scavenger receptor class A member 5"/>
    <property type="match status" value="1"/>
</dbReference>
<proteinExistence type="predicted"/>